<sequence>MQPPLPGFHPATCGSATEHRGGAGYFVTFGARNPGSAPSDTSLNVTIMATADHFRKKRGSIRTGVARALALLSDLLQQPDPDASRINGHVDFLKDKEAALSRLDDVIPGGNRTKKTWAMKWKQQASYNEKILYAASRATFWLQEREKATGTQARATRFWPNNHELPHFVEAAGQTSHLLGDHHDKHRVFVILHAEYVSLTDVKNSLRLISSGSGDRKGATAANQRP</sequence>
<evidence type="ECO:0000313" key="1">
    <source>
        <dbReference type="EMBL" id="KAH8041178.1"/>
    </source>
</evidence>
<evidence type="ECO:0000313" key="2">
    <source>
        <dbReference type="Proteomes" id="UP000821866"/>
    </source>
</evidence>
<organism evidence="1 2">
    <name type="scientific">Rhipicephalus microplus</name>
    <name type="common">Cattle tick</name>
    <name type="synonym">Boophilus microplus</name>
    <dbReference type="NCBI Taxonomy" id="6941"/>
    <lineage>
        <taxon>Eukaryota</taxon>
        <taxon>Metazoa</taxon>
        <taxon>Ecdysozoa</taxon>
        <taxon>Arthropoda</taxon>
        <taxon>Chelicerata</taxon>
        <taxon>Arachnida</taxon>
        <taxon>Acari</taxon>
        <taxon>Parasitiformes</taxon>
        <taxon>Ixodida</taxon>
        <taxon>Ixodoidea</taxon>
        <taxon>Ixodidae</taxon>
        <taxon>Rhipicephalinae</taxon>
        <taxon>Rhipicephalus</taxon>
        <taxon>Boophilus</taxon>
    </lineage>
</organism>
<keyword evidence="2" id="KW-1185">Reference proteome</keyword>
<comment type="caution">
    <text evidence="1">The sequence shown here is derived from an EMBL/GenBank/DDBJ whole genome shotgun (WGS) entry which is preliminary data.</text>
</comment>
<name>A0A9J6F306_RHIMP</name>
<proteinExistence type="predicted"/>
<accession>A0A9J6F306</accession>
<dbReference type="VEuPathDB" id="VectorBase:LOC119176595"/>
<protein>
    <submittedName>
        <fullName evidence="1">Uncharacterized protein</fullName>
    </submittedName>
</protein>
<dbReference type="Proteomes" id="UP000821866">
    <property type="component" value="Chromosome 1"/>
</dbReference>
<dbReference type="AlphaFoldDB" id="A0A9J6F306"/>
<gene>
    <name evidence="1" type="ORF">HPB51_013838</name>
</gene>
<reference evidence="1" key="1">
    <citation type="journal article" date="2020" name="Cell">
        <title>Large-Scale Comparative Analyses of Tick Genomes Elucidate Their Genetic Diversity and Vector Capacities.</title>
        <authorList>
            <consortium name="Tick Genome and Microbiome Consortium (TIGMIC)"/>
            <person name="Jia N."/>
            <person name="Wang J."/>
            <person name="Shi W."/>
            <person name="Du L."/>
            <person name="Sun Y."/>
            <person name="Zhan W."/>
            <person name="Jiang J.F."/>
            <person name="Wang Q."/>
            <person name="Zhang B."/>
            <person name="Ji P."/>
            <person name="Bell-Sakyi L."/>
            <person name="Cui X.M."/>
            <person name="Yuan T.T."/>
            <person name="Jiang B.G."/>
            <person name="Yang W.F."/>
            <person name="Lam T.T."/>
            <person name="Chang Q.C."/>
            <person name="Ding S.J."/>
            <person name="Wang X.J."/>
            <person name="Zhu J.G."/>
            <person name="Ruan X.D."/>
            <person name="Zhao L."/>
            <person name="Wei J.T."/>
            <person name="Ye R.Z."/>
            <person name="Que T.C."/>
            <person name="Du C.H."/>
            <person name="Zhou Y.H."/>
            <person name="Cheng J.X."/>
            <person name="Dai P.F."/>
            <person name="Guo W.B."/>
            <person name="Han X.H."/>
            <person name="Huang E.J."/>
            <person name="Li L.F."/>
            <person name="Wei W."/>
            <person name="Gao Y.C."/>
            <person name="Liu J.Z."/>
            <person name="Shao H.Z."/>
            <person name="Wang X."/>
            <person name="Wang C.C."/>
            <person name="Yang T.C."/>
            <person name="Huo Q.B."/>
            <person name="Li W."/>
            <person name="Chen H.Y."/>
            <person name="Chen S.E."/>
            <person name="Zhou L.G."/>
            <person name="Ni X.B."/>
            <person name="Tian J.H."/>
            <person name="Sheng Y."/>
            <person name="Liu T."/>
            <person name="Pan Y.S."/>
            <person name="Xia L.Y."/>
            <person name="Li J."/>
            <person name="Zhao F."/>
            <person name="Cao W.C."/>
        </authorList>
    </citation>
    <scope>NUCLEOTIDE SEQUENCE</scope>
    <source>
        <strain evidence="1">Rmic-2018</strain>
    </source>
</reference>
<reference evidence="1" key="2">
    <citation type="submission" date="2021-09" db="EMBL/GenBank/DDBJ databases">
        <authorList>
            <person name="Jia N."/>
            <person name="Wang J."/>
            <person name="Shi W."/>
            <person name="Du L."/>
            <person name="Sun Y."/>
            <person name="Zhan W."/>
            <person name="Jiang J."/>
            <person name="Wang Q."/>
            <person name="Zhang B."/>
            <person name="Ji P."/>
            <person name="Sakyi L.B."/>
            <person name="Cui X."/>
            <person name="Yuan T."/>
            <person name="Jiang B."/>
            <person name="Yang W."/>
            <person name="Lam T.T.-Y."/>
            <person name="Chang Q."/>
            <person name="Ding S."/>
            <person name="Wang X."/>
            <person name="Zhu J."/>
            <person name="Ruan X."/>
            <person name="Zhao L."/>
            <person name="Wei J."/>
            <person name="Que T."/>
            <person name="Du C."/>
            <person name="Cheng J."/>
            <person name="Dai P."/>
            <person name="Han X."/>
            <person name="Huang E."/>
            <person name="Gao Y."/>
            <person name="Liu J."/>
            <person name="Shao H."/>
            <person name="Ye R."/>
            <person name="Li L."/>
            <person name="Wei W."/>
            <person name="Wang X."/>
            <person name="Wang C."/>
            <person name="Huo Q."/>
            <person name="Li W."/>
            <person name="Guo W."/>
            <person name="Chen H."/>
            <person name="Chen S."/>
            <person name="Zhou L."/>
            <person name="Zhou L."/>
            <person name="Ni X."/>
            <person name="Tian J."/>
            <person name="Zhou Y."/>
            <person name="Sheng Y."/>
            <person name="Liu T."/>
            <person name="Pan Y."/>
            <person name="Xia L."/>
            <person name="Li J."/>
            <person name="Zhao F."/>
            <person name="Cao W."/>
        </authorList>
    </citation>
    <scope>NUCLEOTIDE SEQUENCE</scope>
    <source>
        <strain evidence="1">Rmic-2018</strain>
        <tissue evidence="1">Larvae</tissue>
    </source>
</reference>
<dbReference type="EMBL" id="JABSTU010000001">
    <property type="protein sequence ID" value="KAH8041178.1"/>
    <property type="molecule type" value="Genomic_DNA"/>
</dbReference>